<evidence type="ECO:0000313" key="3">
    <source>
        <dbReference type="EMBL" id="SHN00490.1"/>
    </source>
</evidence>
<gene>
    <name evidence="3" type="ORF">SAMN02746066_04332</name>
</gene>
<protein>
    <submittedName>
        <fullName evidence="3">Uncharacterized protein</fullName>
    </submittedName>
</protein>
<feature type="signal peptide" evidence="2">
    <location>
        <begin position="1"/>
        <end position="24"/>
    </location>
</feature>
<dbReference type="Proteomes" id="UP000184038">
    <property type="component" value="Unassembled WGS sequence"/>
</dbReference>
<feature type="transmembrane region" description="Helical" evidence="1">
    <location>
        <begin position="170"/>
        <end position="191"/>
    </location>
</feature>
<feature type="transmembrane region" description="Helical" evidence="1">
    <location>
        <begin position="264"/>
        <end position="287"/>
    </location>
</feature>
<sequence>MKKIAIILFCALIMAIMFPNTAKADIGPKPSVVIDFNGLDEKTYYATLLSSEKSTGPFSALNDSNHTYAHYQEDDEDYEIFLKFAEYHDVDGYYFLQFFKNCTGSNRFSWTYYPPQDFKILLYFPETDSFIISENHYERYAFDSYFTAEVSNTDISAKKSYEYTNETLSLIVRILLTIIAELGIALVFGFGERKQFRFIIFVNVITQIALNIALNIINYHSGELAFIVFYILLEVAVFIMEAVLYTWYLKKNSQKEIPGWKPGIYALTANAVSFTLGFGLAYCIPGIF</sequence>
<dbReference type="EMBL" id="FRCP01000026">
    <property type="protein sequence ID" value="SHN00490.1"/>
    <property type="molecule type" value="Genomic_DNA"/>
</dbReference>
<keyword evidence="4" id="KW-1185">Reference proteome</keyword>
<evidence type="ECO:0000256" key="2">
    <source>
        <dbReference type="SAM" id="SignalP"/>
    </source>
</evidence>
<evidence type="ECO:0000256" key="1">
    <source>
        <dbReference type="SAM" id="Phobius"/>
    </source>
</evidence>
<keyword evidence="1" id="KW-1133">Transmembrane helix</keyword>
<keyword evidence="1" id="KW-0812">Transmembrane</keyword>
<dbReference type="AlphaFoldDB" id="A0A1M7NBJ9"/>
<dbReference type="RefSeq" id="WP_242952588.1">
    <property type="nucleotide sequence ID" value="NZ_FRCP01000026.1"/>
</dbReference>
<accession>A0A1M7NBJ9</accession>
<feature type="chain" id="PRO_5009928417" evidence="2">
    <location>
        <begin position="25"/>
        <end position="288"/>
    </location>
</feature>
<dbReference type="STRING" id="1120996.SAMN02746066_04332"/>
<feature type="transmembrane region" description="Helical" evidence="1">
    <location>
        <begin position="198"/>
        <end position="218"/>
    </location>
</feature>
<keyword evidence="2" id="KW-0732">Signal</keyword>
<evidence type="ECO:0000313" key="4">
    <source>
        <dbReference type="Proteomes" id="UP000184038"/>
    </source>
</evidence>
<name>A0A1M7NBJ9_9FIRM</name>
<keyword evidence="1" id="KW-0472">Membrane</keyword>
<feature type="transmembrane region" description="Helical" evidence="1">
    <location>
        <begin position="224"/>
        <end position="244"/>
    </location>
</feature>
<organism evidence="3 4">
    <name type="scientific">Anaerosporobacter mobilis DSM 15930</name>
    <dbReference type="NCBI Taxonomy" id="1120996"/>
    <lineage>
        <taxon>Bacteria</taxon>
        <taxon>Bacillati</taxon>
        <taxon>Bacillota</taxon>
        <taxon>Clostridia</taxon>
        <taxon>Lachnospirales</taxon>
        <taxon>Lachnospiraceae</taxon>
        <taxon>Anaerosporobacter</taxon>
    </lineage>
</organism>
<reference evidence="3 4" key="1">
    <citation type="submission" date="2016-11" db="EMBL/GenBank/DDBJ databases">
        <authorList>
            <person name="Jaros S."/>
            <person name="Januszkiewicz K."/>
            <person name="Wedrychowicz H."/>
        </authorList>
    </citation>
    <scope>NUCLEOTIDE SEQUENCE [LARGE SCALE GENOMIC DNA]</scope>
    <source>
        <strain evidence="3 4">DSM 15930</strain>
    </source>
</reference>
<proteinExistence type="predicted"/>